<gene>
    <name evidence="1" type="ORF">SAMN04488025_1422</name>
</gene>
<keyword evidence="2" id="KW-1185">Reference proteome</keyword>
<name>A0A1I2SGH6_9BACL</name>
<evidence type="ECO:0000313" key="1">
    <source>
        <dbReference type="EMBL" id="SFG51832.1"/>
    </source>
</evidence>
<dbReference type="EMBL" id="FOOK01000042">
    <property type="protein sequence ID" value="SFG51832.1"/>
    <property type="molecule type" value="Genomic_DNA"/>
</dbReference>
<accession>A0A1I2SGH6</accession>
<dbReference type="Proteomes" id="UP000198661">
    <property type="component" value="Unassembled WGS sequence"/>
</dbReference>
<sequence>MDKLSTDKTGDTLPTLIDNFGQLSIQQPVRLLETPFNSRLQCIFPRLFYYYSCK</sequence>
<proteinExistence type="predicted"/>
<evidence type="ECO:0000313" key="2">
    <source>
        <dbReference type="Proteomes" id="UP000198661"/>
    </source>
</evidence>
<organism evidence="1 2">
    <name type="scientific">Planifilum fulgidum</name>
    <dbReference type="NCBI Taxonomy" id="201973"/>
    <lineage>
        <taxon>Bacteria</taxon>
        <taxon>Bacillati</taxon>
        <taxon>Bacillota</taxon>
        <taxon>Bacilli</taxon>
        <taxon>Bacillales</taxon>
        <taxon>Thermoactinomycetaceae</taxon>
        <taxon>Planifilum</taxon>
    </lineage>
</organism>
<protein>
    <submittedName>
        <fullName evidence="1">Uncharacterized protein</fullName>
    </submittedName>
</protein>
<dbReference type="AlphaFoldDB" id="A0A1I2SGH6"/>
<reference evidence="1 2" key="1">
    <citation type="submission" date="2016-10" db="EMBL/GenBank/DDBJ databases">
        <authorList>
            <person name="de Groot N.N."/>
        </authorList>
    </citation>
    <scope>NUCLEOTIDE SEQUENCE [LARGE SCALE GENOMIC DNA]</scope>
    <source>
        <strain evidence="1 2">DSM 44945</strain>
    </source>
</reference>